<dbReference type="Proteomes" id="UP000631114">
    <property type="component" value="Unassembled WGS sequence"/>
</dbReference>
<accession>A0A835IIJ8</accession>
<dbReference type="InterPro" id="IPR046956">
    <property type="entry name" value="RLP23-like"/>
</dbReference>
<gene>
    <name evidence="9" type="ORF">IFM89_039016</name>
</gene>
<keyword evidence="2" id="KW-0433">Leucine-rich repeat</keyword>
<evidence type="ECO:0000256" key="2">
    <source>
        <dbReference type="ARBA" id="ARBA00022614"/>
    </source>
</evidence>
<keyword evidence="7" id="KW-0472">Membrane</keyword>
<dbReference type="GO" id="GO:0016020">
    <property type="term" value="C:membrane"/>
    <property type="evidence" value="ECO:0007669"/>
    <property type="project" value="UniProtKB-SubCell"/>
</dbReference>
<evidence type="ECO:0000313" key="9">
    <source>
        <dbReference type="EMBL" id="KAF9617834.1"/>
    </source>
</evidence>
<evidence type="ECO:0000256" key="7">
    <source>
        <dbReference type="ARBA" id="ARBA00023136"/>
    </source>
</evidence>
<dbReference type="OrthoDB" id="1060944at2759"/>
<evidence type="ECO:0000313" key="10">
    <source>
        <dbReference type="Proteomes" id="UP000631114"/>
    </source>
</evidence>
<keyword evidence="10" id="KW-1185">Reference proteome</keyword>
<evidence type="ECO:0000256" key="1">
    <source>
        <dbReference type="ARBA" id="ARBA00004479"/>
    </source>
</evidence>
<dbReference type="PANTHER" id="PTHR48063">
    <property type="entry name" value="LRR RECEPTOR-LIKE KINASE"/>
    <property type="match status" value="1"/>
</dbReference>
<organism evidence="9 10">
    <name type="scientific">Coptis chinensis</name>
    <dbReference type="NCBI Taxonomy" id="261450"/>
    <lineage>
        <taxon>Eukaryota</taxon>
        <taxon>Viridiplantae</taxon>
        <taxon>Streptophyta</taxon>
        <taxon>Embryophyta</taxon>
        <taxon>Tracheophyta</taxon>
        <taxon>Spermatophyta</taxon>
        <taxon>Magnoliopsida</taxon>
        <taxon>Ranunculales</taxon>
        <taxon>Ranunculaceae</taxon>
        <taxon>Coptidoideae</taxon>
        <taxon>Coptis</taxon>
    </lineage>
</organism>
<comment type="subcellular location">
    <subcellularLocation>
        <location evidence="1">Membrane</location>
        <topology evidence="1">Single-pass type I membrane protein</topology>
    </subcellularLocation>
</comment>
<evidence type="ECO:0000256" key="3">
    <source>
        <dbReference type="ARBA" id="ARBA00022692"/>
    </source>
</evidence>
<keyword evidence="6" id="KW-1133">Transmembrane helix</keyword>
<comment type="caution">
    <text evidence="9">The sequence shown here is derived from an EMBL/GenBank/DDBJ whole genome shotgun (WGS) entry which is preliminary data.</text>
</comment>
<evidence type="ECO:0000256" key="6">
    <source>
        <dbReference type="ARBA" id="ARBA00022989"/>
    </source>
</evidence>
<evidence type="ECO:0000256" key="5">
    <source>
        <dbReference type="ARBA" id="ARBA00022737"/>
    </source>
</evidence>
<evidence type="ECO:0000256" key="4">
    <source>
        <dbReference type="ARBA" id="ARBA00022729"/>
    </source>
</evidence>
<dbReference type="FunFam" id="3.80.10.10:FF:000041">
    <property type="entry name" value="LRR receptor-like serine/threonine-protein kinase ERECTA"/>
    <property type="match status" value="1"/>
</dbReference>
<dbReference type="InterPro" id="IPR001611">
    <property type="entry name" value="Leu-rich_rpt"/>
</dbReference>
<protein>
    <submittedName>
        <fullName evidence="9">Uncharacterized protein</fullName>
    </submittedName>
</protein>
<keyword evidence="4" id="KW-0732">Signal</keyword>
<keyword evidence="5" id="KW-0677">Repeat</keyword>
<dbReference type="AlphaFoldDB" id="A0A835IIJ8"/>
<reference evidence="9 10" key="1">
    <citation type="submission" date="2020-10" db="EMBL/GenBank/DDBJ databases">
        <title>The Coptis chinensis genome and diversification of protoberbering-type alkaloids.</title>
        <authorList>
            <person name="Wang B."/>
            <person name="Shu S."/>
            <person name="Song C."/>
            <person name="Liu Y."/>
        </authorList>
    </citation>
    <scope>NUCLEOTIDE SEQUENCE [LARGE SCALE GENOMIC DNA]</scope>
    <source>
        <strain evidence="9">HL-2020</strain>
        <tissue evidence="9">Leaf</tissue>
    </source>
</reference>
<keyword evidence="8" id="KW-0325">Glycoprotein</keyword>
<dbReference type="Pfam" id="PF00560">
    <property type="entry name" value="LRR_1"/>
    <property type="match status" value="4"/>
</dbReference>
<name>A0A835IIJ8_9MAGN</name>
<evidence type="ECO:0000256" key="8">
    <source>
        <dbReference type="ARBA" id="ARBA00023180"/>
    </source>
</evidence>
<dbReference type="Gene3D" id="3.80.10.10">
    <property type="entry name" value="Ribonuclease Inhibitor"/>
    <property type="match status" value="1"/>
</dbReference>
<keyword evidence="3" id="KW-0812">Transmembrane</keyword>
<dbReference type="InterPro" id="IPR032675">
    <property type="entry name" value="LRR_dom_sf"/>
</dbReference>
<sequence length="337" mass="36985">MSSCGVGPQFPEWLQTQKHLTTLIMLNASISDSIPSWFQNLSSTLSYIDLSSNQIHGEVPNFIKSDPDGMRLYLSSNRVEGSIGELSSLETLRLSNNFFHGQLSSALQYCTCLSILDLSENSLSGKIPTWIGGELSSLKILRLRSNMLNGSIPPDIMDLARNHLSGIIPQCIGNFSGMLVGQTEVFKEEKEFRGYTDKLNQKIGQMKTLLESLDFSINTLSGPIPSGNQLQTFEDKSIYLGNLELCGPPLEKACLGDQLPPAPTYIDSAVDHGDEFKISRFYISMASGFVRGGVLGNTWCLALQEELVGSITLPSIAFTFTSFVYNTLPSCVKLCKL</sequence>
<dbReference type="SUPFAM" id="SSF52058">
    <property type="entry name" value="L domain-like"/>
    <property type="match status" value="1"/>
</dbReference>
<dbReference type="EMBL" id="JADFTS010000003">
    <property type="protein sequence ID" value="KAF9617834.1"/>
    <property type="molecule type" value="Genomic_DNA"/>
</dbReference>
<proteinExistence type="predicted"/>
<dbReference type="PANTHER" id="PTHR48063:SF112">
    <property type="entry name" value="RECEPTOR LIKE PROTEIN 30-LIKE"/>
    <property type="match status" value="1"/>
</dbReference>